<organism evidence="8 9">
    <name type="scientific">Butyricicoccus intestinisimiae</name>
    <dbReference type="NCBI Taxonomy" id="2841509"/>
    <lineage>
        <taxon>Bacteria</taxon>
        <taxon>Bacillati</taxon>
        <taxon>Bacillota</taxon>
        <taxon>Clostridia</taxon>
        <taxon>Eubacteriales</taxon>
        <taxon>Butyricicoccaceae</taxon>
        <taxon>Butyricicoccus</taxon>
    </lineage>
</organism>
<reference evidence="8 9" key="1">
    <citation type="submission" date="2021-06" db="EMBL/GenBank/DDBJ databases">
        <authorList>
            <person name="Sun Q."/>
            <person name="Li D."/>
        </authorList>
    </citation>
    <scope>NUCLEOTIDE SEQUENCE [LARGE SCALE GENOMIC DNA]</scope>
    <source>
        <strain evidence="8 9">MSJd-7</strain>
    </source>
</reference>
<evidence type="ECO:0000313" key="8">
    <source>
        <dbReference type="EMBL" id="MBU5489199.1"/>
    </source>
</evidence>
<evidence type="ECO:0000256" key="2">
    <source>
        <dbReference type="ARBA" id="ARBA00006680"/>
    </source>
</evidence>
<dbReference type="InterPro" id="IPR010173">
    <property type="entry name" value="CRISPR-assoc_Csm5"/>
</dbReference>
<evidence type="ECO:0000256" key="4">
    <source>
        <dbReference type="ARBA" id="ARBA00022884"/>
    </source>
</evidence>
<evidence type="ECO:0000259" key="7">
    <source>
        <dbReference type="Pfam" id="PF03787"/>
    </source>
</evidence>
<evidence type="ECO:0000256" key="1">
    <source>
        <dbReference type="ARBA" id="ARBA00003088"/>
    </source>
</evidence>
<evidence type="ECO:0000256" key="3">
    <source>
        <dbReference type="ARBA" id="ARBA00016113"/>
    </source>
</evidence>
<dbReference type="NCBIfam" id="TIGR01899">
    <property type="entry name" value="cas_TM1807_csm5"/>
    <property type="match status" value="1"/>
</dbReference>
<dbReference type="PANTHER" id="PTHR38007">
    <property type="entry name" value="CRISPR SYSTEM CMS PROTEIN CSM5"/>
    <property type="match status" value="1"/>
</dbReference>
<feature type="domain" description="CRISPR type III-associated protein" evidence="7">
    <location>
        <begin position="13"/>
        <end position="287"/>
    </location>
</feature>
<protein>
    <recommendedName>
        <fullName evidence="3">CRISPR system Cms protein Csm5</fullName>
    </recommendedName>
    <alternativeName>
        <fullName evidence="6">CRISPR type III A-associated protein Csm5</fullName>
    </alternativeName>
</protein>
<dbReference type="PANTHER" id="PTHR38007:SF1">
    <property type="entry name" value="CRISPR SYSTEM CMS PROTEIN CSM5"/>
    <property type="match status" value="1"/>
</dbReference>
<proteinExistence type="inferred from homology"/>
<sequence>MKQLGHLQEYTLTLTTKAPVFVGSGVVYGKMDYIFDAARQTVSFIDQTRFFQLLIDRDLIDKYESFILNKRPSDTIQYFLKNICKLDAKTINSLIVNRVSAADALDENHSLKEIQAFIRRADGRAYIPGSSLKGCLRTVLLTNMLLRDSNKAEPINIKQLESKYLHTLQITNKQSDMVNSIMRGISISDSEPIDEKSMILASKIDSLPDGFENRINVVRQCVAPETKITFRLTLDQNILSRANILTELREAIRAFDAFYIQEYNSYFAIKKEFEDLFRDDFIVLGGGSGFFAKNLIYPLYAPNHAKAVKTVSQSMQQKHKHEKDIGYGISPRTFKITEFDRFAYPIGLCQVTIQ</sequence>
<keyword evidence="5" id="KW-0051">Antiviral defense</keyword>
<keyword evidence="9" id="KW-1185">Reference proteome</keyword>
<name>A0ABS6ENC5_9FIRM</name>
<dbReference type="Proteomes" id="UP000783588">
    <property type="component" value="Unassembled WGS sequence"/>
</dbReference>
<dbReference type="RefSeq" id="WP_216468809.1">
    <property type="nucleotide sequence ID" value="NZ_JAHLQI010000001.1"/>
</dbReference>
<dbReference type="EMBL" id="JAHLQI010000001">
    <property type="protein sequence ID" value="MBU5489199.1"/>
    <property type="molecule type" value="Genomic_DNA"/>
</dbReference>
<comment type="similarity">
    <text evidence="2">Belongs to the CRISPR-associated Csm5 family.</text>
</comment>
<comment type="function">
    <text evidence="1">This subunit might be involved in maturation of a crRNA intermediate to its mature form.</text>
</comment>
<evidence type="ECO:0000256" key="6">
    <source>
        <dbReference type="ARBA" id="ARBA00031720"/>
    </source>
</evidence>
<dbReference type="InterPro" id="IPR005537">
    <property type="entry name" value="RAMP_III_fam"/>
</dbReference>
<gene>
    <name evidence="8" type="primary">csm5</name>
    <name evidence="8" type="ORF">KQI75_00920</name>
</gene>
<keyword evidence="4" id="KW-0694">RNA-binding</keyword>
<accession>A0ABS6ENC5</accession>
<evidence type="ECO:0000256" key="5">
    <source>
        <dbReference type="ARBA" id="ARBA00023118"/>
    </source>
</evidence>
<evidence type="ECO:0000313" key="9">
    <source>
        <dbReference type="Proteomes" id="UP000783588"/>
    </source>
</evidence>
<dbReference type="Pfam" id="PF03787">
    <property type="entry name" value="RAMPs"/>
    <property type="match status" value="1"/>
</dbReference>
<comment type="caution">
    <text evidence="8">The sequence shown here is derived from an EMBL/GenBank/DDBJ whole genome shotgun (WGS) entry which is preliminary data.</text>
</comment>